<proteinExistence type="predicted"/>
<evidence type="ECO:0000256" key="1">
    <source>
        <dbReference type="SAM" id="MobiDB-lite"/>
    </source>
</evidence>
<dbReference type="Proteomes" id="UP000298061">
    <property type="component" value="Unassembled WGS sequence"/>
</dbReference>
<sequence>MASVEVQKQRYSQELAAYTMRQWNVVRQSMEQSRQNEQSDPVSTLTSSGVSPSLGEHDASSTYARAQLPKRTKNGTPGVIPRPDYEGK</sequence>
<feature type="compositionally biased region" description="Polar residues" evidence="1">
    <location>
        <begin position="29"/>
        <end position="51"/>
    </location>
</feature>
<reference evidence="2 3" key="1">
    <citation type="submission" date="2019-02" db="EMBL/GenBank/DDBJ databases">
        <title>Genome sequencing of the rare red list fungi Hericium alpestre (H. flagellum).</title>
        <authorList>
            <person name="Buettner E."/>
            <person name="Kellner H."/>
        </authorList>
    </citation>
    <scope>NUCLEOTIDE SEQUENCE [LARGE SCALE GENOMIC DNA]</scope>
    <source>
        <strain evidence="2 3">DSM 108284</strain>
    </source>
</reference>
<protein>
    <submittedName>
        <fullName evidence="2">Uncharacterized protein</fullName>
    </submittedName>
</protein>
<evidence type="ECO:0000313" key="2">
    <source>
        <dbReference type="EMBL" id="TFY79473.1"/>
    </source>
</evidence>
<comment type="caution">
    <text evidence="2">The sequence shown here is derived from an EMBL/GenBank/DDBJ whole genome shotgun (WGS) entry which is preliminary data.</text>
</comment>
<gene>
    <name evidence="2" type="ORF">EWM64_g4539</name>
</gene>
<feature type="region of interest" description="Disordered" evidence="1">
    <location>
        <begin position="29"/>
        <end position="88"/>
    </location>
</feature>
<dbReference type="AlphaFoldDB" id="A0A4Y9ZZJ5"/>
<dbReference type="EMBL" id="SFCI01000495">
    <property type="protein sequence ID" value="TFY79473.1"/>
    <property type="molecule type" value="Genomic_DNA"/>
</dbReference>
<organism evidence="2 3">
    <name type="scientific">Hericium alpestre</name>
    <dbReference type="NCBI Taxonomy" id="135208"/>
    <lineage>
        <taxon>Eukaryota</taxon>
        <taxon>Fungi</taxon>
        <taxon>Dikarya</taxon>
        <taxon>Basidiomycota</taxon>
        <taxon>Agaricomycotina</taxon>
        <taxon>Agaricomycetes</taxon>
        <taxon>Russulales</taxon>
        <taxon>Hericiaceae</taxon>
        <taxon>Hericium</taxon>
    </lineage>
</organism>
<evidence type="ECO:0000313" key="3">
    <source>
        <dbReference type="Proteomes" id="UP000298061"/>
    </source>
</evidence>
<keyword evidence="3" id="KW-1185">Reference proteome</keyword>
<accession>A0A4Y9ZZJ5</accession>
<name>A0A4Y9ZZJ5_9AGAM</name>
<dbReference type="OrthoDB" id="3262732at2759"/>